<proteinExistence type="inferred from homology"/>
<comment type="subcellular location">
    <subcellularLocation>
        <location evidence="1">Membrane</location>
        <topology evidence="1">Single-pass membrane protein</topology>
    </subcellularLocation>
</comment>
<evidence type="ECO:0000256" key="3">
    <source>
        <dbReference type="ARBA" id="ARBA00022448"/>
    </source>
</evidence>
<evidence type="ECO:0000313" key="9">
    <source>
        <dbReference type="EMBL" id="PHT33057.1"/>
    </source>
</evidence>
<protein>
    <submittedName>
        <fullName evidence="9">Protein GLUTAMINE DUMPER 3</fullName>
    </submittedName>
</protein>
<reference evidence="9 10" key="1">
    <citation type="journal article" date="2017" name="Genome Biol.">
        <title>New reference genome sequences of hot pepper reveal the massive evolution of plant disease-resistance genes by retroduplication.</title>
        <authorList>
            <person name="Kim S."/>
            <person name="Park J."/>
            <person name="Yeom S.I."/>
            <person name="Kim Y.M."/>
            <person name="Seo E."/>
            <person name="Kim K.T."/>
            <person name="Kim M.S."/>
            <person name="Lee J.M."/>
            <person name="Cheong K."/>
            <person name="Shin H.S."/>
            <person name="Kim S.B."/>
            <person name="Han K."/>
            <person name="Lee J."/>
            <person name="Park M."/>
            <person name="Lee H.A."/>
            <person name="Lee H.Y."/>
            <person name="Lee Y."/>
            <person name="Oh S."/>
            <person name="Lee J.H."/>
            <person name="Choi E."/>
            <person name="Choi E."/>
            <person name="Lee S.E."/>
            <person name="Jeon J."/>
            <person name="Kim H."/>
            <person name="Choi G."/>
            <person name="Song H."/>
            <person name="Lee J."/>
            <person name="Lee S.C."/>
            <person name="Kwon J.K."/>
            <person name="Lee H.Y."/>
            <person name="Koo N."/>
            <person name="Hong Y."/>
            <person name="Kim R.W."/>
            <person name="Kang W.H."/>
            <person name="Huh J.H."/>
            <person name="Kang B.C."/>
            <person name="Yang T.J."/>
            <person name="Lee Y.H."/>
            <person name="Bennetzen J.L."/>
            <person name="Choi D."/>
        </authorList>
    </citation>
    <scope>NUCLEOTIDE SEQUENCE [LARGE SCALE GENOMIC DNA]</scope>
    <source>
        <strain evidence="10">cv. PBC81</strain>
    </source>
</reference>
<dbReference type="InterPro" id="IPR040359">
    <property type="entry name" value="GDU"/>
</dbReference>
<keyword evidence="5" id="KW-0029">Amino-acid transport</keyword>
<keyword evidence="3" id="KW-0813">Transport</keyword>
<organism evidence="9 10">
    <name type="scientific">Capsicum baccatum</name>
    <name type="common">Peruvian pepper</name>
    <dbReference type="NCBI Taxonomy" id="33114"/>
    <lineage>
        <taxon>Eukaryota</taxon>
        <taxon>Viridiplantae</taxon>
        <taxon>Streptophyta</taxon>
        <taxon>Embryophyta</taxon>
        <taxon>Tracheophyta</taxon>
        <taxon>Spermatophyta</taxon>
        <taxon>Magnoliopsida</taxon>
        <taxon>eudicotyledons</taxon>
        <taxon>Gunneridae</taxon>
        <taxon>Pentapetalae</taxon>
        <taxon>asterids</taxon>
        <taxon>lamiids</taxon>
        <taxon>Solanales</taxon>
        <taxon>Solanaceae</taxon>
        <taxon>Solanoideae</taxon>
        <taxon>Capsiceae</taxon>
        <taxon>Capsicum</taxon>
    </lineage>
</organism>
<evidence type="ECO:0000256" key="1">
    <source>
        <dbReference type="ARBA" id="ARBA00004167"/>
    </source>
</evidence>
<dbReference type="PANTHER" id="PTHR33228:SF43">
    <property type="entry name" value="PROTEIN GLUTAMINE DUMPER 2-LIKE"/>
    <property type="match status" value="1"/>
</dbReference>
<evidence type="ECO:0000313" key="10">
    <source>
        <dbReference type="Proteomes" id="UP000224567"/>
    </source>
</evidence>
<dbReference type="OrthoDB" id="1930784at2759"/>
<evidence type="ECO:0000256" key="8">
    <source>
        <dbReference type="SAM" id="Phobius"/>
    </source>
</evidence>
<evidence type="ECO:0000256" key="7">
    <source>
        <dbReference type="ARBA" id="ARBA00023136"/>
    </source>
</evidence>
<feature type="transmembrane region" description="Helical" evidence="8">
    <location>
        <begin position="31"/>
        <end position="52"/>
    </location>
</feature>
<evidence type="ECO:0000256" key="4">
    <source>
        <dbReference type="ARBA" id="ARBA00022692"/>
    </source>
</evidence>
<evidence type="ECO:0000256" key="2">
    <source>
        <dbReference type="ARBA" id="ARBA00009977"/>
    </source>
</evidence>
<dbReference type="GO" id="GO:0080143">
    <property type="term" value="P:regulation of amino acid export"/>
    <property type="evidence" value="ECO:0007669"/>
    <property type="project" value="InterPro"/>
</dbReference>
<dbReference type="AlphaFoldDB" id="A0A2G2VJB6"/>
<keyword evidence="10" id="KW-1185">Reference proteome</keyword>
<comment type="caution">
    <text evidence="9">The sequence shown here is derived from an EMBL/GenBank/DDBJ whole genome shotgun (WGS) entry which is preliminary data.</text>
</comment>
<dbReference type="GO" id="GO:0006865">
    <property type="term" value="P:amino acid transport"/>
    <property type="evidence" value="ECO:0007669"/>
    <property type="project" value="UniProtKB-KW"/>
</dbReference>
<keyword evidence="4 8" id="KW-0812">Transmembrane</keyword>
<name>A0A2G2VJB6_CAPBA</name>
<dbReference type="PANTHER" id="PTHR33228">
    <property type="entry name" value="PROTEIN GLUTAMINE DUMPER 4-RELATED"/>
    <property type="match status" value="1"/>
</dbReference>
<accession>A0A2G2VJB6</accession>
<dbReference type="Proteomes" id="UP000224567">
    <property type="component" value="Unassembled WGS sequence"/>
</dbReference>
<evidence type="ECO:0000256" key="6">
    <source>
        <dbReference type="ARBA" id="ARBA00022989"/>
    </source>
</evidence>
<gene>
    <name evidence="9" type="ORF">CQW23_29394</name>
</gene>
<dbReference type="STRING" id="33114.A0A2G2VJB6"/>
<comment type="similarity">
    <text evidence="2">Belongs to the GLUTAMINE DUMPER 1 (TC 9.B.60) family.</text>
</comment>
<dbReference type="GO" id="GO:0016020">
    <property type="term" value="C:membrane"/>
    <property type="evidence" value="ECO:0007669"/>
    <property type="project" value="UniProtKB-SubCell"/>
</dbReference>
<keyword evidence="6 8" id="KW-1133">Transmembrane helix</keyword>
<dbReference type="EMBL" id="MLFT02000012">
    <property type="protein sequence ID" value="PHT33057.1"/>
    <property type="molecule type" value="Genomic_DNA"/>
</dbReference>
<keyword evidence="7 8" id="KW-0472">Membrane</keyword>
<reference evidence="10" key="2">
    <citation type="journal article" date="2017" name="J. Anim. Genet.">
        <title>Multiple reference genome sequences of hot pepper reveal the massive evolution of plant disease resistance genes by retroduplication.</title>
        <authorList>
            <person name="Kim S."/>
            <person name="Park J."/>
            <person name="Yeom S.-I."/>
            <person name="Kim Y.-M."/>
            <person name="Seo E."/>
            <person name="Kim K.-T."/>
            <person name="Kim M.-S."/>
            <person name="Lee J.M."/>
            <person name="Cheong K."/>
            <person name="Shin H.-S."/>
            <person name="Kim S.-B."/>
            <person name="Han K."/>
            <person name="Lee J."/>
            <person name="Park M."/>
            <person name="Lee H.-A."/>
            <person name="Lee H.-Y."/>
            <person name="Lee Y."/>
            <person name="Oh S."/>
            <person name="Lee J.H."/>
            <person name="Choi E."/>
            <person name="Choi E."/>
            <person name="Lee S.E."/>
            <person name="Jeon J."/>
            <person name="Kim H."/>
            <person name="Choi G."/>
            <person name="Song H."/>
            <person name="Lee J."/>
            <person name="Lee S.-C."/>
            <person name="Kwon J.-K."/>
            <person name="Lee H.-Y."/>
            <person name="Koo N."/>
            <person name="Hong Y."/>
            <person name="Kim R.W."/>
            <person name="Kang W.-H."/>
            <person name="Huh J.H."/>
            <person name="Kang B.-C."/>
            <person name="Yang T.-J."/>
            <person name="Lee Y.-H."/>
            <person name="Bennetzen J.L."/>
            <person name="Choi D."/>
        </authorList>
    </citation>
    <scope>NUCLEOTIDE SEQUENCE [LARGE SCALE GENOMIC DNA]</scope>
    <source>
        <strain evidence="10">cv. PBC81</strain>
    </source>
</reference>
<evidence type="ECO:0000256" key="5">
    <source>
        <dbReference type="ARBA" id="ARBA00022970"/>
    </source>
</evidence>
<sequence>MRTVSTFVTGKTPLSPAESIQRSTWHSPAPYLFIGLSAMLGLIAFALLTLAYSCWRNSGENGGDTGDVESGGAGEKNAGDVLKFETDLEEKIVVIMAGDLNPSYFATPVWMNICKFGDENGKVEKKLEMERGELSDEKVKEEVIRDQNHEESHCSRNNICI</sequence>